<reference evidence="3 4" key="1">
    <citation type="submission" date="2019-11" db="EMBL/GenBank/DDBJ databases">
        <title>Type strains purchased from KCTC, JCM and DSMZ.</title>
        <authorList>
            <person name="Lu H."/>
        </authorList>
    </citation>
    <scope>NUCLEOTIDE SEQUENCE [LARGE SCALE GENOMIC DNA]</scope>
    <source>
        <strain evidence="3 4">KCTC 22382</strain>
    </source>
</reference>
<dbReference type="InterPro" id="IPR000073">
    <property type="entry name" value="AB_hydrolase_1"/>
</dbReference>
<feature type="domain" description="AB hydrolase-1" evidence="2">
    <location>
        <begin position="48"/>
        <end position="290"/>
    </location>
</feature>
<protein>
    <submittedName>
        <fullName evidence="3">Alpha/beta fold hydrolase</fullName>
    </submittedName>
</protein>
<dbReference type="InterPro" id="IPR051340">
    <property type="entry name" value="Haloalkane_dehalogenase"/>
</dbReference>
<keyword evidence="3" id="KW-0378">Hydrolase</keyword>
<dbReference type="Pfam" id="PF00561">
    <property type="entry name" value="Abhydrolase_1"/>
    <property type="match status" value="1"/>
</dbReference>
<dbReference type="PANTHER" id="PTHR42977">
    <property type="entry name" value="HYDROLASE-RELATED"/>
    <property type="match status" value="1"/>
</dbReference>
<dbReference type="OrthoDB" id="9802676at2"/>
<keyword evidence="4" id="KW-1185">Reference proteome</keyword>
<dbReference type="AlphaFoldDB" id="A0A6L6PJ95"/>
<evidence type="ECO:0000313" key="3">
    <source>
        <dbReference type="EMBL" id="MTV39130.1"/>
    </source>
</evidence>
<dbReference type="GO" id="GO:0004301">
    <property type="term" value="F:epoxide hydrolase activity"/>
    <property type="evidence" value="ECO:0007669"/>
    <property type="project" value="TreeGrafter"/>
</dbReference>
<gene>
    <name evidence="3" type="ORF">GM676_16260</name>
</gene>
<comment type="caution">
    <text evidence="3">The sequence shown here is derived from an EMBL/GenBank/DDBJ whole genome shotgun (WGS) entry which is preliminary data.</text>
</comment>
<evidence type="ECO:0000256" key="1">
    <source>
        <dbReference type="SAM" id="SignalP"/>
    </source>
</evidence>
<dbReference type="PRINTS" id="PR00111">
    <property type="entry name" value="ABHYDROLASE"/>
</dbReference>
<feature type="chain" id="PRO_5026963565" evidence="1">
    <location>
        <begin position="23"/>
        <end position="308"/>
    </location>
</feature>
<dbReference type="Gene3D" id="3.40.50.1820">
    <property type="entry name" value="alpha/beta hydrolase"/>
    <property type="match status" value="1"/>
</dbReference>
<keyword evidence="1" id="KW-0732">Signal</keyword>
<dbReference type="InterPro" id="IPR029058">
    <property type="entry name" value="AB_hydrolase_fold"/>
</dbReference>
<evidence type="ECO:0000313" key="4">
    <source>
        <dbReference type="Proteomes" id="UP000475582"/>
    </source>
</evidence>
<sequence length="308" mass="34405">MNAQQIAAAAALAITASTSAIAAPVVYRHVTIDGVNIAYREAGSPDKPTLLLLHGVPSSSRMYDGLMRKLGDRYHLIAPDYPGFGNSDAPSPAEFVYTFEHLSEVMHKFTDAVGVRRYVLFMQDYGAPVGMRMAVRRPDAIQGTIFQNGNVYEEGLGALWAARKPFWSDRAAHEEKVRAAHLSLAVTKNRHLGSDPDVEAYDPDLWMDEYAYLNRPGQAAIQSELIYDYRHNLAAYPQWQQWLAAHQLPTLVVWGRHDLAFTVAGAQAFKRDVPQARIAILDAGHFAMDTRLDEVATLTDQYMRAFKR</sequence>
<dbReference type="RefSeq" id="WP_155464746.1">
    <property type="nucleotide sequence ID" value="NZ_WNKY01000016.1"/>
</dbReference>
<feature type="signal peptide" evidence="1">
    <location>
        <begin position="1"/>
        <end position="22"/>
    </location>
</feature>
<dbReference type="Proteomes" id="UP000475582">
    <property type="component" value="Unassembled WGS sequence"/>
</dbReference>
<name>A0A6L6PJ95_9BURK</name>
<dbReference type="PANTHER" id="PTHR42977:SF1">
    <property type="entry name" value="BLR6576 PROTEIN"/>
    <property type="match status" value="1"/>
</dbReference>
<accession>A0A6L6PJ95</accession>
<evidence type="ECO:0000259" key="2">
    <source>
        <dbReference type="Pfam" id="PF00561"/>
    </source>
</evidence>
<dbReference type="EMBL" id="WNKY01000016">
    <property type="protein sequence ID" value="MTV39130.1"/>
    <property type="molecule type" value="Genomic_DNA"/>
</dbReference>
<dbReference type="SUPFAM" id="SSF53474">
    <property type="entry name" value="alpha/beta-Hydrolases"/>
    <property type="match status" value="1"/>
</dbReference>
<proteinExistence type="predicted"/>
<organism evidence="3 4">
    <name type="scientific">Duganella radicis</name>
    <dbReference type="NCBI Taxonomy" id="551988"/>
    <lineage>
        <taxon>Bacteria</taxon>
        <taxon>Pseudomonadati</taxon>
        <taxon>Pseudomonadota</taxon>
        <taxon>Betaproteobacteria</taxon>
        <taxon>Burkholderiales</taxon>
        <taxon>Oxalobacteraceae</taxon>
        <taxon>Telluria group</taxon>
        <taxon>Duganella</taxon>
    </lineage>
</organism>